<feature type="transmembrane region" description="Helical" evidence="7">
    <location>
        <begin position="1476"/>
        <end position="1502"/>
    </location>
</feature>
<feature type="transmembrane region" description="Helical" evidence="7">
    <location>
        <begin position="1357"/>
        <end position="1373"/>
    </location>
</feature>
<feature type="region of interest" description="Disordered" evidence="6">
    <location>
        <begin position="739"/>
        <end position="760"/>
    </location>
</feature>
<dbReference type="OrthoDB" id="47802at2759"/>
<dbReference type="PANTHER" id="PTHR10582:SF2">
    <property type="entry name" value="INACTIVE"/>
    <property type="match status" value="1"/>
</dbReference>
<proteinExistence type="predicted"/>
<feature type="transmembrane region" description="Helical" evidence="7">
    <location>
        <begin position="1286"/>
        <end position="1307"/>
    </location>
</feature>
<dbReference type="GO" id="GO:0098703">
    <property type="term" value="P:calcium ion import across plasma membrane"/>
    <property type="evidence" value="ECO:0007669"/>
    <property type="project" value="TreeGrafter"/>
</dbReference>
<evidence type="ECO:0000256" key="1">
    <source>
        <dbReference type="ARBA" id="ARBA00004141"/>
    </source>
</evidence>
<feature type="transmembrane region" description="Helical" evidence="7">
    <location>
        <begin position="1319"/>
        <end position="1337"/>
    </location>
</feature>
<evidence type="ECO:0000256" key="3">
    <source>
        <dbReference type="ARBA" id="ARBA00022737"/>
    </source>
</evidence>
<gene>
    <name evidence="9" type="ORF">FGO68_gene17531</name>
</gene>
<comment type="subcellular location">
    <subcellularLocation>
        <location evidence="1">Membrane</location>
        <topology evidence="1">Multi-pass membrane protein</topology>
    </subcellularLocation>
</comment>
<protein>
    <recommendedName>
        <fullName evidence="8">Ion transport domain-containing protein</fullName>
    </recommendedName>
</protein>
<evidence type="ECO:0000256" key="6">
    <source>
        <dbReference type="SAM" id="MobiDB-lite"/>
    </source>
</evidence>
<reference evidence="9" key="1">
    <citation type="submission" date="2019-06" db="EMBL/GenBank/DDBJ databases">
        <authorList>
            <person name="Zheng W."/>
        </authorList>
    </citation>
    <scope>NUCLEOTIDE SEQUENCE</scope>
    <source>
        <strain evidence="9">QDHG01</strain>
    </source>
</reference>
<evidence type="ECO:0000256" key="7">
    <source>
        <dbReference type="SAM" id="Phobius"/>
    </source>
</evidence>
<sequence>MTIVPDGQKIHGLFVNKNMTTSKWLLGDKPAASPSILVALETSDNQIDLNMLSLIERPGHEAFDYLFKQFRPVVPRPFTSFDPIEKYQLIFNDDNYSVGAAKRKSGRVDYYYNGVLCMAQSNSAKDGELFAYEMEVSFDETFLKSTSLKQEFAQQAVTKAVNHELKFRMSTNEARELPGYKIQNVFYQRIKKHCKIFQGFVFMKTYIFVAHGKLVSLFDMKSLRFTKHIQFDKDVSEVFRSKRDGTEEGEFDVCVLLQNAGELDGQIKFINIQKSHGKEDEYAVDESLTKRIEGQVLQFDQDRDDNEWTFMLIKMANDYHVLKCLHGEHIYDLTDSFKDHRGETLQLDEETNFVFFFSPKDVTEVLVHQSEWFYVFEIQYDADNDVINVEPKEKRRNVYIDTTFALSEQEEMPLVENELHSAIRVQQGGMPTSLMILADEEYFHVIDMANLQYQPSKFEQRCAGLFLSDNNYMYTLTHKNANQGISSGFRLYDIDNCIAKAAQKARAVLENAQATDGDEASHYEKQQELSKKDVFMSYHLQSVQVGCQGMIDFSHQNQRLVYQSSYDNIDVVPVLHRNTMGFIGMSNREEYLATKIIQDRFIALDKRNQLTSWDIVTGKFVSTCSPQFAGQSIAMKEKGPVDYSNYDIYTFDEVQHYAYHQDWANKVLLKCKTPYPEAVDEATFYDPKMIQSNMKHQINYIKSLHKVFYEFKLVEIMSDSEVKEHLSFVFPHYETPKVVEEHKKQNDEDESDDDKEKEVQQKVAPVKQLQHLFFSEDMQLMLEQLSNARVFLYKRVHLRDRNNESRVRWELVHRFTQFPTDLAEITQYPFIFSPDFSMYLDVDRKNRKFLIRDSFSQEVKIELPEDVMSCKAEDIRTAASRFMWQSKTSLKIINSEGIERIVAIIENPVTKEYSFDQESFNVVQLFDQLSAVYRYSKNHMYFDKCQVPVNDTKNRLLLKYLNYRQGYYLEGKRENQLYPFLFTVDYGVDAYKGRYFADLSFTFLHWNLMEKLRAGTISVDEIDSGQFQKLIYNILPRCETVFHRLQDAGQRLTDVLATCHPNKDRKPVPPILYHMPFVENFQGKSPLDALIDRGDFRNANLMLQYLAAYGIDHHSRSVVKNLHMCIQRRLPNMALYLNSRLLQTKKCLELNKGNLVETVDPPGVVAASFALSNEPSQIIKQKGAGQDAVESDLKLEFFDVPVLHQFDNKLCDKFFEELANTQDMTLFDNKGIRMLIDYRWPLASEHIQKWLFKPFLSFLFFFVVYMGQVYEWREDPDPFFKSLNDIFMIVLLAHSVFFLGIEGYQLFTNGTSYFLSPWNYLDLIPPILLLVFIPLAINGTFDMLDGEKQNQTLEASLQATMSLLLWLKFLYFLRIFESFGYLIKIIISVCVDMRHFLLILLLTIMAFGDSLRQISTSNLPQHEFIDAWWKSFTYVYRMILGDFNTDPTTLEGGPIILAPGEDYTDPNNGFGVVAPYYTWTIFYLCTVLNMIIMLNLLIAIISESFARINAEREQASYQEKCEITAENSYLIPFARKRDFCLPNRYLLIATDIQQELDSQNKDSGFLLRETQRKIGAATEQMEKKLLDNIEKVSSQQDATISQKMDKIVSDNRAIMELIEKMKD</sequence>
<dbReference type="InterPro" id="IPR005821">
    <property type="entry name" value="Ion_trans_dom"/>
</dbReference>
<name>A0A8J8TA89_HALGN</name>
<keyword evidence="2 7" id="KW-0812">Transmembrane</keyword>
<organism evidence="9 10">
    <name type="scientific">Halteria grandinella</name>
    <dbReference type="NCBI Taxonomy" id="5974"/>
    <lineage>
        <taxon>Eukaryota</taxon>
        <taxon>Sar</taxon>
        <taxon>Alveolata</taxon>
        <taxon>Ciliophora</taxon>
        <taxon>Intramacronucleata</taxon>
        <taxon>Spirotrichea</taxon>
        <taxon>Stichotrichia</taxon>
        <taxon>Sporadotrichida</taxon>
        <taxon>Halteriidae</taxon>
        <taxon>Halteria</taxon>
    </lineage>
</organism>
<evidence type="ECO:0000259" key="8">
    <source>
        <dbReference type="Pfam" id="PF00520"/>
    </source>
</evidence>
<evidence type="ECO:0000313" key="10">
    <source>
        <dbReference type="Proteomes" id="UP000785679"/>
    </source>
</evidence>
<dbReference type="GO" id="GO:0005216">
    <property type="term" value="F:monoatomic ion channel activity"/>
    <property type="evidence" value="ECO:0007669"/>
    <property type="project" value="InterPro"/>
</dbReference>
<evidence type="ECO:0000313" key="9">
    <source>
        <dbReference type="EMBL" id="TNV87425.1"/>
    </source>
</evidence>
<dbReference type="InterPro" id="IPR024862">
    <property type="entry name" value="TRPV"/>
</dbReference>
<dbReference type="Pfam" id="PF00520">
    <property type="entry name" value="Ion_trans"/>
    <property type="match status" value="1"/>
</dbReference>
<keyword evidence="4 7" id="KW-1133">Transmembrane helix</keyword>
<accession>A0A8J8TA89</accession>
<keyword evidence="3" id="KW-0677">Repeat</keyword>
<feature type="domain" description="Ion transport" evidence="8">
    <location>
        <begin position="1264"/>
        <end position="1512"/>
    </location>
</feature>
<dbReference type="PANTHER" id="PTHR10582">
    <property type="entry name" value="TRANSIENT RECEPTOR POTENTIAL ION CHANNEL PROTEIN"/>
    <property type="match status" value="1"/>
</dbReference>
<dbReference type="EMBL" id="RRYP01000440">
    <property type="protein sequence ID" value="TNV87425.1"/>
    <property type="molecule type" value="Genomic_DNA"/>
</dbReference>
<dbReference type="Proteomes" id="UP000785679">
    <property type="component" value="Unassembled WGS sequence"/>
</dbReference>
<evidence type="ECO:0000256" key="2">
    <source>
        <dbReference type="ARBA" id="ARBA00022692"/>
    </source>
</evidence>
<comment type="caution">
    <text evidence="9">The sequence shown here is derived from an EMBL/GenBank/DDBJ whole genome shotgun (WGS) entry which is preliminary data.</text>
</comment>
<evidence type="ECO:0000256" key="5">
    <source>
        <dbReference type="ARBA" id="ARBA00023136"/>
    </source>
</evidence>
<keyword evidence="10" id="KW-1185">Reference proteome</keyword>
<feature type="transmembrane region" description="Helical" evidence="7">
    <location>
        <begin position="1385"/>
        <end position="1407"/>
    </location>
</feature>
<dbReference type="GO" id="GO:0005886">
    <property type="term" value="C:plasma membrane"/>
    <property type="evidence" value="ECO:0007669"/>
    <property type="project" value="TreeGrafter"/>
</dbReference>
<evidence type="ECO:0000256" key="4">
    <source>
        <dbReference type="ARBA" id="ARBA00022989"/>
    </source>
</evidence>
<keyword evidence="5 7" id="KW-0472">Membrane</keyword>